<dbReference type="FunFam" id="3.30.70.270:FF:000001">
    <property type="entry name" value="Diguanylate cyclase domain protein"/>
    <property type="match status" value="1"/>
</dbReference>
<proteinExistence type="predicted"/>
<dbReference type="SUPFAM" id="SSF55785">
    <property type="entry name" value="PYP-like sensor domain (PAS domain)"/>
    <property type="match status" value="1"/>
</dbReference>
<dbReference type="Gene3D" id="3.30.70.270">
    <property type="match status" value="1"/>
</dbReference>
<evidence type="ECO:0000259" key="4">
    <source>
        <dbReference type="PROSITE" id="PS50112"/>
    </source>
</evidence>
<feature type="transmembrane region" description="Helical" evidence="2">
    <location>
        <begin position="311"/>
        <end position="330"/>
    </location>
</feature>
<dbReference type="PROSITE" id="PS50887">
    <property type="entry name" value="GGDEF"/>
    <property type="match status" value="1"/>
</dbReference>
<dbReference type="SUPFAM" id="SSF53850">
    <property type="entry name" value="Periplasmic binding protein-like II"/>
    <property type="match status" value="1"/>
</dbReference>
<dbReference type="AlphaFoldDB" id="A0A1H0ETC9"/>
<evidence type="ECO:0000256" key="1">
    <source>
        <dbReference type="ARBA" id="ARBA00001946"/>
    </source>
</evidence>
<dbReference type="InterPro" id="IPR001610">
    <property type="entry name" value="PAC"/>
</dbReference>
<protein>
    <submittedName>
        <fullName evidence="7">PAS domain S-box-containing protein/diguanylate cyclase (GGDEF) domain-containing protein</fullName>
    </submittedName>
</protein>
<accession>A0A1H0ETC9</accession>
<comment type="cofactor">
    <cofactor evidence="1">
        <name>Mg(2+)</name>
        <dbReference type="ChEBI" id="CHEBI:18420"/>
    </cofactor>
</comment>
<organism evidence="7 8">
    <name type="scientific">Halomonas shengliensis</name>
    <dbReference type="NCBI Taxonomy" id="419597"/>
    <lineage>
        <taxon>Bacteria</taxon>
        <taxon>Pseudomonadati</taxon>
        <taxon>Pseudomonadota</taxon>
        <taxon>Gammaproteobacteria</taxon>
        <taxon>Oceanospirillales</taxon>
        <taxon>Halomonadaceae</taxon>
        <taxon>Halomonas</taxon>
    </lineage>
</organism>
<keyword evidence="8" id="KW-1185">Reference proteome</keyword>
<dbReference type="RefSeq" id="WP_089677057.1">
    <property type="nucleotide sequence ID" value="NZ_FNIV01000002.1"/>
</dbReference>
<feature type="chain" id="PRO_5011603826" evidence="3">
    <location>
        <begin position="21"/>
        <end position="636"/>
    </location>
</feature>
<dbReference type="Proteomes" id="UP000199075">
    <property type="component" value="Unassembled WGS sequence"/>
</dbReference>
<dbReference type="Gene3D" id="3.40.190.10">
    <property type="entry name" value="Periplasmic binding protein-like II"/>
    <property type="match status" value="2"/>
</dbReference>
<dbReference type="SMART" id="SM00091">
    <property type="entry name" value="PAS"/>
    <property type="match status" value="1"/>
</dbReference>
<dbReference type="InterPro" id="IPR000014">
    <property type="entry name" value="PAS"/>
</dbReference>
<dbReference type="STRING" id="419597.SAMN04487957_102193"/>
<keyword evidence="2" id="KW-0472">Membrane</keyword>
<dbReference type="Pfam" id="PF00990">
    <property type="entry name" value="GGDEF"/>
    <property type="match status" value="1"/>
</dbReference>
<dbReference type="NCBIfam" id="TIGR00229">
    <property type="entry name" value="sensory_box"/>
    <property type="match status" value="1"/>
</dbReference>
<feature type="signal peptide" evidence="3">
    <location>
        <begin position="1"/>
        <end position="20"/>
    </location>
</feature>
<dbReference type="Gene3D" id="3.30.450.20">
    <property type="entry name" value="PAS domain"/>
    <property type="match status" value="1"/>
</dbReference>
<dbReference type="SUPFAM" id="SSF55073">
    <property type="entry name" value="Nucleotide cyclase"/>
    <property type="match status" value="1"/>
</dbReference>
<sequence length="636" mass="69876">MSRRWLLTLVAWLMPAAASAGHDLTLGVFAYRPVEVMETRYRPLADYLGEVTPHASVELRVLTLDEIDQAIAHRQLDLLMTNPAHFMGLRSRNSLTGALATLISREQGEAVTALGGVILARAEEGAPPSLQEVAGLRIGIPGKRFLGGYQVHAYELHQAGVPLDDHAGLVELGSHDAVVAALLEGHVDVGFVRTGIIERMQAEGRLDASQLKVIHPQRFAGFPYAVSTRLYPEWPFIALPHVPAETVRQVAVALFSLSPEHPAAQAALLAGFAPPQDYLPVENLARTLRLPPFEQVPVFTWRDVVHRFRPALLVAVGSALVVALLLLLLARSNRQLKTQHRRLRLAASVFTHSHEGIMITSPGGTVVDVNRAFERITGYPSEEVLGHSALMLAAQDHGNDFLLQMRQVLMEQGHWEGEMEGRCRDGTIKPLRLTLSPVLDPYGQVQRYVGLLVDITQLKRHQRELQQAAQHDALTGLPNRLLLSDRLRQAQAQAERRETWLGLVFIDLDGFKAVNDSLGHDVGDQLLVALSARMGGVLRAYDTLARLGGDEFVAVLVDLATPEEGELAARRLLKSIDAPLELVGERVQVSASLGLACYLPGSGSEEVDADQLLRQADQAMYEAKRRGKNRLHRVTL</sequence>
<evidence type="ECO:0000259" key="6">
    <source>
        <dbReference type="PROSITE" id="PS50887"/>
    </source>
</evidence>
<dbReference type="NCBIfam" id="TIGR00254">
    <property type="entry name" value="GGDEF"/>
    <property type="match status" value="1"/>
</dbReference>
<dbReference type="InterPro" id="IPR000160">
    <property type="entry name" value="GGDEF_dom"/>
</dbReference>
<feature type="domain" description="PAS" evidence="4">
    <location>
        <begin position="339"/>
        <end position="413"/>
    </location>
</feature>
<reference evidence="8" key="1">
    <citation type="submission" date="2016-10" db="EMBL/GenBank/DDBJ databases">
        <authorList>
            <person name="Varghese N."/>
            <person name="Submissions S."/>
        </authorList>
    </citation>
    <scope>NUCLEOTIDE SEQUENCE [LARGE SCALE GENOMIC DNA]</scope>
    <source>
        <strain evidence="8">CGMCC 1.6444</strain>
    </source>
</reference>
<evidence type="ECO:0000256" key="3">
    <source>
        <dbReference type="SAM" id="SignalP"/>
    </source>
</evidence>
<dbReference type="Pfam" id="PF13426">
    <property type="entry name" value="PAS_9"/>
    <property type="match status" value="1"/>
</dbReference>
<keyword evidence="3" id="KW-0732">Signal</keyword>
<dbReference type="PANTHER" id="PTHR46663:SF3">
    <property type="entry name" value="SLL0267 PROTEIN"/>
    <property type="match status" value="1"/>
</dbReference>
<evidence type="ECO:0000259" key="5">
    <source>
        <dbReference type="PROSITE" id="PS50113"/>
    </source>
</evidence>
<dbReference type="Pfam" id="PF12974">
    <property type="entry name" value="Phosphonate-bd"/>
    <property type="match status" value="1"/>
</dbReference>
<feature type="domain" description="PAC" evidence="5">
    <location>
        <begin position="413"/>
        <end position="467"/>
    </location>
</feature>
<dbReference type="InterPro" id="IPR029787">
    <property type="entry name" value="Nucleotide_cyclase"/>
</dbReference>
<keyword evidence="2" id="KW-0812">Transmembrane</keyword>
<dbReference type="EMBL" id="FNIV01000002">
    <property type="protein sequence ID" value="SDN85644.1"/>
    <property type="molecule type" value="Genomic_DNA"/>
</dbReference>
<dbReference type="InterPro" id="IPR043128">
    <property type="entry name" value="Rev_trsase/Diguanyl_cyclase"/>
</dbReference>
<dbReference type="SMART" id="SM00086">
    <property type="entry name" value="PAC"/>
    <property type="match status" value="1"/>
</dbReference>
<name>A0A1H0ETC9_9GAMM</name>
<dbReference type="InterPro" id="IPR052163">
    <property type="entry name" value="DGC-Regulatory_Protein"/>
</dbReference>
<keyword evidence="2" id="KW-1133">Transmembrane helix</keyword>
<dbReference type="CDD" id="cd01949">
    <property type="entry name" value="GGDEF"/>
    <property type="match status" value="1"/>
</dbReference>
<dbReference type="CDD" id="cd00130">
    <property type="entry name" value="PAS"/>
    <property type="match status" value="1"/>
</dbReference>
<evidence type="ECO:0000313" key="7">
    <source>
        <dbReference type="EMBL" id="SDN85644.1"/>
    </source>
</evidence>
<dbReference type="InterPro" id="IPR035965">
    <property type="entry name" value="PAS-like_dom_sf"/>
</dbReference>
<dbReference type="OrthoDB" id="73375at2"/>
<dbReference type="PROSITE" id="PS50113">
    <property type="entry name" value="PAC"/>
    <property type="match status" value="1"/>
</dbReference>
<dbReference type="PROSITE" id="PS50112">
    <property type="entry name" value="PAS"/>
    <property type="match status" value="1"/>
</dbReference>
<dbReference type="PANTHER" id="PTHR46663">
    <property type="entry name" value="DIGUANYLATE CYCLASE DGCT-RELATED"/>
    <property type="match status" value="1"/>
</dbReference>
<evidence type="ECO:0000313" key="8">
    <source>
        <dbReference type="Proteomes" id="UP000199075"/>
    </source>
</evidence>
<dbReference type="GO" id="GO:0003824">
    <property type="term" value="F:catalytic activity"/>
    <property type="evidence" value="ECO:0007669"/>
    <property type="project" value="UniProtKB-ARBA"/>
</dbReference>
<feature type="domain" description="GGDEF" evidence="6">
    <location>
        <begin position="499"/>
        <end position="636"/>
    </location>
</feature>
<evidence type="ECO:0000256" key="2">
    <source>
        <dbReference type="SAM" id="Phobius"/>
    </source>
</evidence>
<dbReference type="InterPro" id="IPR000700">
    <property type="entry name" value="PAS-assoc_C"/>
</dbReference>
<gene>
    <name evidence="7" type="ORF">SAMN04487957_102193</name>
</gene>
<dbReference type="SMART" id="SM00267">
    <property type="entry name" value="GGDEF"/>
    <property type="match status" value="1"/>
</dbReference>